<protein>
    <submittedName>
        <fullName evidence="7">DEAD/DEAH box helicase family protein</fullName>
    </submittedName>
</protein>
<evidence type="ECO:0000313" key="7">
    <source>
        <dbReference type="EMBL" id="MEK8090160.1"/>
    </source>
</evidence>
<dbReference type="InterPro" id="IPR001650">
    <property type="entry name" value="Helicase_C-like"/>
</dbReference>
<dbReference type="Pfam" id="PF13091">
    <property type="entry name" value="PLDc_2"/>
    <property type="match status" value="1"/>
</dbReference>
<keyword evidence="3 7" id="KW-0347">Helicase</keyword>
<dbReference type="InterPro" id="IPR027417">
    <property type="entry name" value="P-loop_NTPase"/>
</dbReference>
<dbReference type="PROSITE" id="PS51194">
    <property type="entry name" value="HELICASE_CTER"/>
    <property type="match status" value="1"/>
</dbReference>
<feature type="domain" description="Helicase C-terminal" evidence="6">
    <location>
        <begin position="534"/>
        <end position="691"/>
    </location>
</feature>
<dbReference type="Proteomes" id="UP001446205">
    <property type="component" value="Unassembled WGS sequence"/>
</dbReference>
<feature type="domain" description="Helicase ATP-binding" evidence="5">
    <location>
        <begin position="279"/>
        <end position="446"/>
    </location>
</feature>
<evidence type="ECO:0000313" key="8">
    <source>
        <dbReference type="Proteomes" id="UP001446205"/>
    </source>
</evidence>
<comment type="caution">
    <text evidence="7">The sequence shown here is derived from an EMBL/GenBank/DDBJ whole genome shotgun (WGS) entry which is preliminary data.</text>
</comment>
<dbReference type="Gene3D" id="3.30.870.10">
    <property type="entry name" value="Endonuclease Chain A"/>
    <property type="match status" value="1"/>
</dbReference>
<dbReference type="PANTHER" id="PTHR11274">
    <property type="entry name" value="RAD25/XP-B DNA REPAIR HELICASE"/>
    <property type="match status" value="1"/>
</dbReference>
<evidence type="ECO:0000256" key="1">
    <source>
        <dbReference type="ARBA" id="ARBA00022741"/>
    </source>
</evidence>
<dbReference type="InterPro" id="IPR025202">
    <property type="entry name" value="PLD-like_dom"/>
</dbReference>
<evidence type="ECO:0000256" key="2">
    <source>
        <dbReference type="ARBA" id="ARBA00022801"/>
    </source>
</evidence>
<reference evidence="7 8" key="1">
    <citation type="submission" date="2024-04" db="EMBL/GenBank/DDBJ databases">
        <authorList>
            <person name="Abashina T."/>
            <person name="Shaikin A."/>
        </authorList>
    </citation>
    <scope>NUCLEOTIDE SEQUENCE [LARGE SCALE GENOMIC DNA]</scope>
    <source>
        <strain evidence="7 8">AAFK</strain>
    </source>
</reference>
<dbReference type="Pfam" id="PF00271">
    <property type="entry name" value="Helicase_C"/>
    <property type="match status" value="1"/>
</dbReference>
<evidence type="ECO:0000259" key="6">
    <source>
        <dbReference type="PROSITE" id="PS51194"/>
    </source>
</evidence>
<evidence type="ECO:0000259" key="5">
    <source>
        <dbReference type="PROSITE" id="PS51192"/>
    </source>
</evidence>
<keyword evidence="2" id="KW-0378">Hydrolase</keyword>
<keyword evidence="4" id="KW-0067">ATP-binding</keyword>
<dbReference type="InterPro" id="IPR050615">
    <property type="entry name" value="ATP-dep_DNA_Helicase"/>
</dbReference>
<sequence length="710" mass="78510">MKRSVEHQQTIGTTDKAMLSCAGLCGINLATGYRTGEADPVAEFYRPCLEQATDYRRAVGYFRSSIFLIIGEEVIEFAKRGGRIRLICSPSITDEDLCSIEEGYSLREDKTDEALCTEIDCLLADETTHYRTRVLATLIAVGALDIRIAIRPNDQGIYHEKIGIFTDAFRNKVSFLGSANETWKGWHARGNLEAIEVFCNWAGPSDAERCQKHEAYFERLWSGQTKGVEVIAFPEAARKRISAVAMGDLGEVDMEEIRAIEKPGAKGRVPLGHQSRAIADWKAAGCRGVLEHATGSGKTFTALMAVREHVEKGMPALIVVPSRLLLEQWGVETRDEIPGATILLVGAGHDRWRQARRLYGMTDPSPDLGKRIVIATMQTVSSDEFLSTIQSGSHLLVVADEVHQTGSQQNSKLYLLKAGCRLGLSATPIRYGDPEGTQKMFDYFGPVIPPPVTLQDAIKAGRLVEYEYKPHTVRLTTEESEEWKALTLKIRWEMARQNEGADGKNPLSEAAKMLLIRRSRIAKKAANKVPLASKILKSSFSVGQRWLVYCEDKAQLSDVIEALKAKGLEPLRYHTDMEGDKDATLAHFKTFGGIMVSIKCLDEGVDIPAVDHALILASSQNPRQFIQRRGRVLRKAKWKNLAVIHDAVVVPVSLGDEPEQASLLKSEFIRAIEFAQSAINADAAVELRHIAATLGFDPDAPDDTGIEEDE</sequence>
<dbReference type="Gene3D" id="3.40.50.300">
    <property type="entry name" value="P-loop containing nucleotide triphosphate hydrolases"/>
    <property type="match status" value="2"/>
</dbReference>
<dbReference type="SUPFAM" id="SSF52540">
    <property type="entry name" value="P-loop containing nucleoside triphosphate hydrolases"/>
    <property type="match status" value="1"/>
</dbReference>
<dbReference type="PANTHER" id="PTHR11274:SF0">
    <property type="entry name" value="GENERAL TRANSCRIPTION AND DNA REPAIR FACTOR IIH HELICASE SUBUNIT XPB"/>
    <property type="match status" value="1"/>
</dbReference>
<organism evidence="7 8">
    <name type="scientific">Thermithiobacillus plumbiphilus</name>
    <dbReference type="NCBI Taxonomy" id="1729899"/>
    <lineage>
        <taxon>Bacteria</taxon>
        <taxon>Pseudomonadati</taxon>
        <taxon>Pseudomonadota</taxon>
        <taxon>Acidithiobacillia</taxon>
        <taxon>Acidithiobacillales</taxon>
        <taxon>Thermithiobacillaceae</taxon>
        <taxon>Thermithiobacillus</taxon>
    </lineage>
</organism>
<proteinExistence type="predicted"/>
<dbReference type="InterPro" id="IPR014001">
    <property type="entry name" value="Helicase_ATP-bd"/>
</dbReference>
<dbReference type="SMART" id="SM00490">
    <property type="entry name" value="HELICc"/>
    <property type="match status" value="1"/>
</dbReference>
<dbReference type="PROSITE" id="PS51192">
    <property type="entry name" value="HELICASE_ATP_BIND_1"/>
    <property type="match status" value="1"/>
</dbReference>
<accession>A0ABU9D9F8</accession>
<dbReference type="RefSeq" id="WP_341371217.1">
    <property type="nucleotide sequence ID" value="NZ_JBBPCO010000010.1"/>
</dbReference>
<dbReference type="Pfam" id="PF04851">
    <property type="entry name" value="ResIII"/>
    <property type="match status" value="1"/>
</dbReference>
<evidence type="ECO:0000256" key="3">
    <source>
        <dbReference type="ARBA" id="ARBA00022806"/>
    </source>
</evidence>
<keyword evidence="8" id="KW-1185">Reference proteome</keyword>
<dbReference type="CDD" id="cd09179">
    <property type="entry name" value="PLDc_N_DEXD_a"/>
    <property type="match status" value="1"/>
</dbReference>
<dbReference type="GO" id="GO:0004386">
    <property type="term" value="F:helicase activity"/>
    <property type="evidence" value="ECO:0007669"/>
    <property type="project" value="UniProtKB-KW"/>
</dbReference>
<name>A0ABU9D9F8_9PROT</name>
<dbReference type="EMBL" id="JBBPCO010000010">
    <property type="protein sequence ID" value="MEK8090160.1"/>
    <property type="molecule type" value="Genomic_DNA"/>
</dbReference>
<keyword evidence="1" id="KW-0547">Nucleotide-binding</keyword>
<evidence type="ECO:0000256" key="4">
    <source>
        <dbReference type="ARBA" id="ARBA00022840"/>
    </source>
</evidence>
<dbReference type="InterPro" id="IPR006935">
    <property type="entry name" value="Helicase/UvrB_N"/>
</dbReference>
<gene>
    <name evidence="7" type="ORF">WOB96_10345</name>
</gene>
<dbReference type="SMART" id="SM00487">
    <property type="entry name" value="DEXDc"/>
    <property type="match status" value="1"/>
</dbReference>